<dbReference type="InterPro" id="IPR013341">
    <property type="entry name" value="Mandelate_racemase_N_dom"/>
</dbReference>
<dbReference type="Pfam" id="PF02746">
    <property type="entry name" value="MR_MLE_N"/>
    <property type="match status" value="1"/>
</dbReference>
<feature type="non-terminal residue" evidence="2">
    <location>
        <position position="1"/>
    </location>
</feature>
<dbReference type="SUPFAM" id="SSF54826">
    <property type="entry name" value="Enolase N-terminal domain-like"/>
    <property type="match status" value="1"/>
</dbReference>
<dbReference type="Gene3D" id="3.30.390.10">
    <property type="entry name" value="Enolase-like, N-terminal domain"/>
    <property type="match status" value="1"/>
</dbReference>
<dbReference type="AlphaFoldDB" id="F3FY65"/>
<evidence type="ECO:0000313" key="3">
    <source>
        <dbReference type="Proteomes" id="UP000004471"/>
    </source>
</evidence>
<feature type="domain" description="Mandelate racemase/muconate lactonizing enzyme N-terminal" evidence="1">
    <location>
        <begin position="18"/>
        <end position="49"/>
    </location>
</feature>
<protein>
    <submittedName>
        <fullName evidence="2">Mandelate racemase/muconate lactonizing protein</fullName>
    </submittedName>
</protein>
<evidence type="ECO:0000313" key="2">
    <source>
        <dbReference type="EMBL" id="EGH35157.1"/>
    </source>
</evidence>
<gene>
    <name evidence="2" type="ORF">PSYJA_41657</name>
</gene>
<dbReference type="EMBL" id="AEAH01003305">
    <property type="protein sequence ID" value="EGH35157.1"/>
    <property type="molecule type" value="Genomic_DNA"/>
</dbReference>
<dbReference type="Proteomes" id="UP000004471">
    <property type="component" value="Unassembled WGS sequence"/>
</dbReference>
<dbReference type="HOGENOM" id="CLU_3037222_0_0_6"/>
<feature type="non-terminal residue" evidence="2">
    <location>
        <position position="55"/>
    </location>
</feature>
<evidence type="ECO:0000259" key="1">
    <source>
        <dbReference type="Pfam" id="PF02746"/>
    </source>
</evidence>
<comment type="caution">
    <text evidence="2">The sequence shown here is derived from an EMBL/GenBank/DDBJ whole genome shotgun (WGS) entry which is preliminary data.</text>
</comment>
<sequence>HKPASLAGAELAPGSHASKAVSNAYSAFEVAFLDLQARSMNLPLVDLLGGAIRDQ</sequence>
<reference evidence="2 3" key="1">
    <citation type="journal article" date="2011" name="PLoS Pathog.">
        <title>Dynamic evolution of pathogenicity revealed by sequencing and comparative genomics of 19 Pseudomonas syringae isolates.</title>
        <authorList>
            <person name="Baltrus D.A."/>
            <person name="Nishimura M.T."/>
            <person name="Romanchuk A."/>
            <person name="Chang J.H."/>
            <person name="Mukhtar M.S."/>
            <person name="Cherkis K."/>
            <person name="Roach J."/>
            <person name="Grant S.R."/>
            <person name="Jones C.D."/>
            <person name="Dangl J.L."/>
        </authorList>
    </citation>
    <scope>NUCLEOTIDE SEQUENCE [LARGE SCALE GENOMIC DNA]</scope>
    <source>
        <strain evidence="3">M301072PT</strain>
    </source>
</reference>
<dbReference type="InterPro" id="IPR029017">
    <property type="entry name" value="Enolase-like_N"/>
</dbReference>
<name>F3FY65_PSESX</name>
<proteinExistence type="predicted"/>
<organism evidence="2 3">
    <name type="scientific">Pseudomonas syringae pv. japonica str. M301072</name>
    <dbReference type="NCBI Taxonomy" id="629262"/>
    <lineage>
        <taxon>Bacteria</taxon>
        <taxon>Pseudomonadati</taxon>
        <taxon>Pseudomonadota</taxon>
        <taxon>Gammaproteobacteria</taxon>
        <taxon>Pseudomonadales</taxon>
        <taxon>Pseudomonadaceae</taxon>
        <taxon>Pseudomonas</taxon>
        <taxon>Pseudomonas syringae</taxon>
    </lineage>
</organism>
<accession>F3FY65</accession>